<dbReference type="EMBL" id="MKKU01000232">
    <property type="protein sequence ID" value="RNF18440.1"/>
    <property type="molecule type" value="Genomic_DNA"/>
</dbReference>
<dbReference type="AlphaFoldDB" id="A0A422PL44"/>
<evidence type="ECO:0000256" key="7">
    <source>
        <dbReference type="SAM" id="MobiDB-lite"/>
    </source>
</evidence>
<dbReference type="InterPro" id="IPR011004">
    <property type="entry name" value="Trimer_LpxA-like_sf"/>
</dbReference>
<evidence type="ECO:0000256" key="6">
    <source>
        <dbReference type="ARBA" id="ARBA00034687"/>
    </source>
</evidence>
<evidence type="ECO:0000313" key="8">
    <source>
        <dbReference type="EMBL" id="RNF18440.1"/>
    </source>
</evidence>
<comment type="similarity">
    <text evidence="2">Belongs to the dynactin subunits 5/6 family. Dynactin subunit 6 subfamily.</text>
</comment>
<sequence length="226" mass="24389">MTTVAKEGLSDNCISPLAVVEGPHPVHFSIGCVVHPFAVIVAQRGPIDFGVYCIVEEHACIINGERGGEDAATAAPPAVPMSIGPYNHFKPFSHIANVQRIGHGNRFEAHCQVGGPRGESPQATTVEDYSVVGPFVRLWDLRRDDGPNSALAVTIPSRRVYLCPTDTEEGKTCECSALALLSPTPVRSCCSCFGCWVLPRGEPFDEEETDEAMRQKSSRLRVSGAR</sequence>
<evidence type="ECO:0000313" key="9">
    <source>
        <dbReference type="Proteomes" id="UP000284403"/>
    </source>
</evidence>
<dbReference type="InterPro" id="IPR027777">
    <property type="entry name" value="DCTN6"/>
</dbReference>
<dbReference type="GO" id="GO:0005869">
    <property type="term" value="C:dynactin complex"/>
    <property type="evidence" value="ECO:0007669"/>
    <property type="project" value="InterPro"/>
</dbReference>
<keyword evidence="4" id="KW-0963">Cytoplasm</keyword>
<reference evidence="8 9" key="1">
    <citation type="journal article" date="2018" name="BMC Genomics">
        <title>Genomic comparison of Trypanosoma conorhini and Trypanosoma rangeli to Trypanosoma cruzi strains of high and low virulence.</title>
        <authorList>
            <person name="Bradwell K.R."/>
            <person name="Koparde V.N."/>
            <person name="Matveyev A.V."/>
            <person name="Serrano M.G."/>
            <person name="Alves J.M."/>
            <person name="Parikh H."/>
            <person name="Huang B."/>
            <person name="Lee V."/>
            <person name="Espinosa-Alvarez O."/>
            <person name="Ortiz P.A."/>
            <person name="Costa-Martins A.G."/>
            <person name="Teixeira M.M."/>
            <person name="Buck G.A."/>
        </authorList>
    </citation>
    <scope>NUCLEOTIDE SEQUENCE [LARGE SCALE GENOMIC DNA]</scope>
    <source>
        <strain evidence="8 9">025E</strain>
    </source>
</reference>
<dbReference type="GO" id="GO:0007052">
    <property type="term" value="P:mitotic spindle organization"/>
    <property type="evidence" value="ECO:0007669"/>
    <property type="project" value="TreeGrafter"/>
</dbReference>
<evidence type="ECO:0000256" key="4">
    <source>
        <dbReference type="ARBA" id="ARBA00022490"/>
    </source>
</evidence>
<evidence type="ECO:0000256" key="1">
    <source>
        <dbReference type="ARBA" id="ARBA00004245"/>
    </source>
</evidence>
<protein>
    <recommendedName>
        <fullName evidence="3">Dynactin subunit 6</fullName>
    </recommendedName>
</protein>
<organism evidence="8 9">
    <name type="scientific">Trypanosoma conorhini</name>
    <dbReference type="NCBI Taxonomy" id="83891"/>
    <lineage>
        <taxon>Eukaryota</taxon>
        <taxon>Discoba</taxon>
        <taxon>Euglenozoa</taxon>
        <taxon>Kinetoplastea</taxon>
        <taxon>Metakinetoplastina</taxon>
        <taxon>Trypanosomatida</taxon>
        <taxon>Trypanosomatidae</taxon>
        <taxon>Trypanosoma</taxon>
    </lineage>
</organism>
<feature type="region of interest" description="Disordered" evidence="7">
    <location>
        <begin position="205"/>
        <end position="226"/>
    </location>
</feature>
<dbReference type="Gene3D" id="2.160.10.10">
    <property type="entry name" value="Hexapeptide repeat proteins"/>
    <property type="match status" value="1"/>
</dbReference>
<evidence type="ECO:0000256" key="3">
    <source>
        <dbReference type="ARBA" id="ARBA00016573"/>
    </source>
</evidence>
<dbReference type="RefSeq" id="XP_029228488.1">
    <property type="nucleotide sequence ID" value="XM_029371370.1"/>
</dbReference>
<dbReference type="PROSITE" id="PS51257">
    <property type="entry name" value="PROKAR_LIPOPROTEIN"/>
    <property type="match status" value="1"/>
</dbReference>
<comment type="caution">
    <text evidence="8">The sequence shown here is derived from an EMBL/GenBank/DDBJ whole genome shotgun (WGS) entry which is preliminary data.</text>
</comment>
<accession>A0A422PL44</accession>
<dbReference type="Proteomes" id="UP000284403">
    <property type="component" value="Unassembled WGS sequence"/>
</dbReference>
<dbReference type="PANTHER" id="PTHR13072:SF0">
    <property type="entry name" value="DYNACTIN SUBUNIT 6"/>
    <property type="match status" value="1"/>
</dbReference>
<comment type="subcellular location">
    <subcellularLocation>
        <location evidence="1">Cytoplasm</location>
        <location evidence="1">Cytoskeleton</location>
    </subcellularLocation>
</comment>
<evidence type="ECO:0000256" key="2">
    <source>
        <dbReference type="ARBA" id="ARBA00007719"/>
    </source>
</evidence>
<dbReference type="PANTHER" id="PTHR13072">
    <property type="entry name" value="DYNACTIN 6"/>
    <property type="match status" value="1"/>
</dbReference>
<dbReference type="GO" id="GO:0070840">
    <property type="term" value="F:dynein complex binding"/>
    <property type="evidence" value="ECO:0007669"/>
    <property type="project" value="TreeGrafter"/>
</dbReference>
<comment type="function">
    <text evidence="6">Part of the dynactin complex that activates the molecular motor dynein for ultra-processive transport along microtubules.</text>
</comment>
<keyword evidence="5" id="KW-0206">Cytoskeleton</keyword>
<evidence type="ECO:0000256" key="5">
    <source>
        <dbReference type="ARBA" id="ARBA00023212"/>
    </source>
</evidence>
<dbReference type="SUPFAM" id="SSF51161">
    <property type="entry name" value="Trimeric LpxA-like enzymes"/>
    <property type="match status" value="1"/>
</dbReference>
<dbReference type="GeneID" id="40318071"/>
<proteinExistence type="inferred from homology"/>
<keyword evidence="9" id="KW-1185">Reference proteome</keyword>
<name>A0A422PL44_9TRYP</name>
<gene>
    <name evidence="8" type="ORF">Tco025E_04460</name>
</gene>
<dbReference type="OrthoDB" id="2355at2759"/>